<keyword evidence="6" id="KW-0227">DNA damage</keyword>
<gene>
    <name evidence="11" type="ORF">KSV97_09370</name>
    <name evidence="12" type="ORF">KSW06_09345</name>
</gene>
<evidence type="ECO:0000259" key="10">
    <source>
        <dbReference type="Pfam" id="PF02870"/>
    </source>
</evidence>
<dbReference type="GO" id="GO:0003908">
    <property type="term" value="F:methylated-DNA-[protein]-cysteine S-methyltransferase activity"/>
    <property type="evidence" value="ECO:0007669"/>
    <property type="project" value="UniProtKB-EC"/>
</dbReference>
<comment type="caution">
    <text evidence="11">The sequence shown here is derived from an EMBL/GenBank/DDBJ whole genome shotgun (WGS) entry which is preliminary data.</text>
</comment>
<dbReference type="InterPro" id="IPR036217">
    <property type="entry name" value="MethylDNA_cys_MeTrfase_DNAb"/>
</dbReference>
<dbReference type="SUPFAM" id="SSF46767">
    <property type="entry name" value="Methylated DNA-protein cysteine methyltransferase, C-terminal domain"/>
    <property type="match status" value="1"/>
</dbReference>
<dbReference type="Gene3D" id="1.10.10.10">
    <property type="entry name" value="Winged helix-like DNA-binding domain superfamily/Winged helix DNA-binding domain"/>
    <property type="match status" value="1"/>
</dbReference>
<feature type="domain" description="Methylguanine DNA methyltransferase ribonuclease-like" evidence="10">
    <location>
        <begin position="4"/>
        <end position="62"/>
    </location>
</feature>
<dbReference type="InterPro" id="IPR036631">
    <property type="entry name" value="MGMT_N_sf"/>
</dbReference>
<dbReference type="InterPro" id="IPR036388">
    <property type="entry name" value="WH-like_DNA-bd_sf"/>
</dbReference>
<evidence type="ECO:0000313" key="14">
    <source>
        <dbReference type="Proteomes" id="UP001197492"/>
    </source>
</evidence>
<dbReference type="GeneID" id="301323566"/>
<evidence type="ECO:0000313" key="11">
    <source>
        <dbReference type="EMBL" id="MBV3383414.1"/>
    </source>
</evidence>
<keyword evidence="5" id="KW-0808">Transferase</keyword>
<dbReference type="EMBL" id="JAHOEL010000074">
    <property type="protein sequence ID" value="MBV3393446.1"/>
    <property type="molecule type" value="Genomic_DNA"/>
</dbReference>
<dbReference type="EMBL" id="JAHOEF010000074">
    <property type="protein sequence ID" value="MBV3383414.1"/>
    <property type="molecule type" value="Genomic_DNA"/>
</dbReference>
<evidence type="ECO:0000313" key="12">
    <source>
        <dbReference type="EMBL" id="MBV3393446.1"/>
    </source>
</evidence>
<dbReference type="Pfam" id="PF02870">
    <property type="entry name" value="Methyltransf_1N"/>
    <property type="match status" value="1"/>
</dbReference>
<organism evidence="11 13">
    <name type="scientific">Catenibacterium mitsuokai</name>
    <dbReference type="NCBI Taxonomy" id="100886"/>
    <lineage>
        <taxon>Bacteria</taxon>
        <taxon>Bacillati</taxon>
        <taxon>Bacillota</taxon>
        <taxon>Erysipelotrichia</taxon>
        <taxon>Erysipelotrichales</taxon>
        <taxon>Coprobacillaceae</taxon>
        <taxon>Catenibacterium</taxon>
    </lineage>
</organism>
<dbReference type="Proteomes" id="UP001197492">
    <property type="component" value="Unassembled WGS sequence"/>
</dbReference>
<dbReference type="RefSeq" id="WP_022425436.1">
    <property type="nucleotide sequence ID" value="NZ_JADPAM010000021.1"/>
</dbReference>
<dbReference type="GO" id="GO:0032259">
    <property type="term" value="P:methylation"/>
    <property type="evidence" value="ECO:0007669"/>
    <property type="project" value="UniProtKB-KW"/>
</dbReference>
<comment type="catalytic activity">
    <reaction evidence="1">
        <text>a 4-O-methyl-thymidine in DNA + L-cysteinyl-[protein] = a thymidine in DNA + S-methyl-L-cysteinyl-[protein]</text>
        <dbReference type="Rhea" id="RHEA:53428"/>
        <dbReference type="Rhea" id="RHEA-COMP:10131"/>
        <dbReference type="Rhea" id="RHEA-COMP:10132"/>
        <dbReference type="Rhea" id="RHEA-COMP:13555"/>
        <dbReference type="Rhea" id="RHEA-COMP:13556"/>
        <dbReference type="ChEBI" id="CHEBI:29950"/>
        <dbReference type="ChEBI" id="CHEBI:82612"/>
        <dbReference type="ChEBI" id="CHEBI:137386"/>
        <dbReference type="ChEBI" id="CHEBI:137387"/>
        <dbReference type="EC" id="2.1.1.63"/>
    </reaction>
</comment>
<dbReference type="PANTHER" id="PTHR10815:SF5">
    <property type="entry name" value="METHYLATED-DNA--PROTEIN-CYSTEINE METHYLTRANSFERASE"/>
    <property type="match status" value="1"/>
</dbReference>
<evidence type="ECO:0000256" key="1">
    <source>
        <dbReference type="ARBA" id="ARBA00001286"/>
    </source>
</evidence>
<dbReference type="EC" id="2.1.1.63" evidence="3"/>
<dbReference type="Pfam" id="PF01035">
    <property type="entry name" value="DNA_binding_1"/>
    <property type="match status" value="1"/>
</dbReference>
<dbReference type="CDD" id="cd06445">
    <property type="entry name" value="ATase"/>
    <property type="match status" value="1"/>
</dbReference>
<evidence type="ECO:0000256" key="4">
    <source>
        <dbReference type="ARBA" id="ARBA00022603"/>
    </source>
</evidence>
<dbReference type="PANTHER" id="PTHR10815">
    <property type="entry name" value="METHYLATED-DNA--PROTEIN-CYSTEINE METHYLTRANSFERASE"/>
    <property type="match status" value="1"/>
</dbReference>
<keyword evidence="7" id="KW-0234">DNA repair</keyword>
<name>A0AAW4MWW5_9FIRM</name>
<dbReference type="InterPro" id="IPR008332">
    <property type="entry name" value="MethylG_MeTrfase_N"/>
</dbReference>
<evidence type="ECO:0000313" key="13">
    <source>
        <dbReference type="Proteomes" id="UP001196408"/>
    </source>
</evidence>
<evidence type="ECO:0000259" key="9">
    <source>
        <dbReference type="Pfam" id="PF01035"/>
    </source>
</evidence>
<keyword evidence="4" id="KW-0489">Methyltransferase</keyword>
<evidence type="ECO:0000256" key="3">
    <source>
        <dbReference type="ARBA" id="ARBA00011918"/>
    </source>
</evidence>
<sequence>MEYIKKYQSPIGNITMASDGESLIGLWFEDDKYYADILKEPVEQDLPVFDQTIAWLNLYFDGIVPNFCPPIKMQGTPFQRMIWTIIQHIPYGETITYGDIAKAIAKYGNKKEMSAQAVGGAIGHNHIALIIPSHRVIGSKGNLKGYASGVEKKKKLLLFEKASVINSSMRIDTRLA</sequence>
<evidence type="ECO:0000256" key="5">
    <source>
        <dbReference type="ARBA" id="ARBA00022679"/>
    </source>
</evidence>
<proteinExistence type="inferred from homology"/>
<evidence type="ECO:0000256" key="2">
    <source>
        <dbReference type="ARBA" id="ARBA00008711"/>
    </source>
</evidence>
<dbReference type="GO" id="GO:0006281">
    <property type="term" value="P:DNA repair"/>
    <property type="evidence" value="ECO:0007669"/>
    <property type="project" value="UniProtKB-KW"/>
</dbReference>
<comment type="similarity">
    <text evidence="2">Belongs to the MGMT family.</text>
</comment>
<feature type="domain" description="Methylated-DNA-[protein]-cysteine S-methyltransferase DNA binding" evidence="9">
    <location>
        <begin position="77"/>
        <end position="161"/>
    </location>
</feature>
<dbReference type="SUPFAM" id="SSF53155">
    <property type="entry name" value="Methylated DNA-protein cysteine methyltransferase domain"/>
    <property type="match status" value="1"/>
</dbReference>
<comment type="catalytic activity">
    <reaction evidence="8">
        <text>a 6-O-methyl-2'-deoxyguanosine in DNA + L-cysteinyl-[protein] = S-methyl-L-cysteinyl-[protein] + a 2'-deoxyguanosine in DNA</text>
        <dbReference type="Rhea" id="RHEA:24000"/>
        <dbReference type="Rhea" id="RHEA-COMP:10131"/>
        <dbReference type="Rhea" id="RHEA-COMP:10132"/>
        <dbReference type="Rhea" id="RHEA-COMP:11367"/>
        <dbReference type="Rhea" id="RHEA-COMP:11368"/>
        <dbReference type="ChEBI" id="CHEBI:29950"/>
        <dbReference type="ChEBI" id="CHEBI:82612"/>
        <dbReference type="ChEBI" id="CHEBI:85445"/>
        <dbReference type="ChEBI" id="CHEBI:85448"/>
        <dbReference type="EC" id="2.1.1.63"/>
    </reaction>
</comment>
<dbReference type="Proteomes" id="UP001196408">
    <property type="component" value="Unassembled WGS sequence"/>
</dbReference>
<reference evidence="11 14" key="1">
    <citation type="submission" date="2021-06" db="EMBL/GenBank/DDBJ databases">
        <title>Collection of gut derived symbiotic bacterial strains cultured from healthy donors.</title>
        <authorList>
            <person name="Lin H."/>
            <person name="Littmann E."/>
            <person name="Pamer E.G."/>
        </authorList>
    </citation>
    <scope>NUCLEOTIDE SEQUENCE</scope>
    <source>
        <strain evidence="12 14">MSK.21.70</strain>
        <strain evidence="11">MSK.21.82</strain>
    </source>
</reference>
<keyword evidence="14" id="KW-1185">Reference proteome</keyword>
<evidence type="ECO:0000256" key="6">
    <source>
        <dbReference type="ARBA" id="ARBA00022763"/>
    </source>
</evidence>
<dbReference type="NCBIfam" id="TIGR00589">
    <property type="entry name" value="ogt"/>
    <property type="match status" value="1"/>
</dbReference>
<dbReference type="InterPro" id="IPR014048">
    <property type="entry name" value="MethylDNA_cys_MeTrfase_DNA-bd"/>
</dbReference>
<dbReference type="FunFam" id="1.10.10.10:FF:000214">
    <property type="entry name" value="Methylated-DNA--protein-cysteine methyltransferase"/>
    <property type="match status" value="1"/>
</dbReference>
<accession>A0AAW4MWW5</accession>
<evidence type="ECO:0000256" key="8">
    <source>
        <dbReference type="ARBA" id="ARBA00049348"/>
    </source>
</evidence>
<dbReference type="AlphaFoldDB" id="A0AAW4MWW5"/>
<protein>
    <recommendedName>
        <fullName evidence="3">methylated-DNA--[protein]-cysteine S-methyltransferase</fullName>
        <ecNumber evidence="3">2.1.1.63</ecNumber>
    </recommendedName>
</protein>
<dbReference type="Gene3D" id="3.30.160.70">
    <property type="entry name" value="Methylated DNA-protein cysteine methyltransferase domain"/>
    <property type="match status" value="1"/>
</dbReference>
<evidence type="ECO:0000256" key="7">
    <source>
        <dbReference type="ARBA" id="ARBA00023204"/>
    </source>
</evidence>